<accession>A0A934NIJ0</accession>
<sequence length="245" mass="27524">MLTVDFARLRLQAGARVLDIGCGNGRHAFEALRRGAQVVATDLDDAALVEVERMAAAMALACEVPAGAGLRTVRADARHLPFDEAEFDVVIAAEVLEHIDEDAVAIAELCRVLRPGGMLAVTVPRWWPEKVCWALSREYHEVPGGHVRIYRRGELMERLRLSGLVVGTTHHHAHALHSPYWWLRCALGMSREQAWAARLYHRFLVYDLTQRPRWTRRLEGMLNPVLGKSVVIYARRPRSLVTGDA</sequence>
<dbReference type="EMBL" id="JAEKNN010000007">
    <property type="protein sequence ID" value="MBJ7608079.1"/>
    <property type="molecule type" value="Genomic_DNA"/>
</dbReference>
<dbReference type="PANTHER" id="PTHR43464:SF83">
    <property type="entry name" value="MALONYL-[ACYL-CARRIER PROTEIN] O-METHYLTRANSFERASE"/>
    <property type="match status" value="1"/>
</dbReference>
<name>A0A934NIJ0_9BACT</name>
<organism evidence="2 3">
    <name type="scientific">Candidatus Amunia macphersoniae</name>
    <dbReference type="NCBI Taxonomy" id="3127014"/>
    <lineage>
        <taxon>Bacteria</taxon>
        <taxon>Bacillati</taxon>
        <taxon>Candidatus Dormiibacterota</taxon>
        <taxon>Candidatus Dormibacteria</taxon>
        <taxon>Candidatus Aeolococcales</taxon>
        <taxon>Candidatus Aeolococcaceae</taxon>
        <taxon>Candidatus Amunia</taxon>
    </lineage>
</organism>
<dbReference type="InterPro" id="IPR029063">
    <property type="entry name" value="SAM-dependent_MTases_sf"/>
</dbReference>
<gene>
    <name evidence="2" type="ORF">JF887_01430</name>
</gene>
<dbReference type="SUPFAM" id="SSF53335">
    <property type="entry name" value="S-adenosyl-L-methionine-dependent methyltransferases"/>
    <property type="match status" value="1"/>
</dbReference>
<comment type="caution">
    <text evidence="2">The sequence shown here is derived from an EMBL/GenBank/DDBJ whole genome shotgun (WGS) entry which is preliminary data.</text>
</comment>
<dbReference type="Pfam" id="PF08241">
    <property type="entry name" value="Methyltransf_11"/>
    <property type="match status" value="1"/>
</dbReference>
<dbReference type="GO" id="GO:0032259">
    <property type="term" value="P:methylation"/>
    <property type="evidence" value="ECO:0007669"/>
    <property type="project" value="UniProtKB-KW"/>
</dbReference>
<evidence type="ECO:0000313" key="2">
    <source>
        <dbReference type="EMBL" id="MBJ7608079.1"/>
    </source>
</evidence>
<dbReference type="PANTHER" id="PTHR43464">
    <property type="entry name" value="METHYLTRANSFERASE"/>
    <property type="match status" value="1"/>
</dbReference>
<feature type="domain" description="Methyltransferase type 11" evidence="1">
    <location>
        <begin position="18"/>
        <end position="120"/>
    </location>
</feature>
<reference evidence="2 3" key="1">
    <citation type="submission" date="2020-10" db="EMBL/GenBank/DDBJ databases">
        <title>Ca. Dormibacterota MAGs.</title>
        <authorList>
            <person name="Montgomery K."/>
        </authorList>
    </citation>
    <scope>NUCLEOTIDE SEQUENCE [LARGE SCALE GENOMIC DNA]</scope>
    <source>
        <strain evidence="2">Mitchell_Peninsula_5</strain>
    </source>
</reference>
<keyword evidence="2" id="KW-0489">Methyltransferase</keyword>
<protein>
    <submittedName>
        <fullName evidence="2">Class I SAM-dependent methyltransferase</fullName>
    </submittedName>
</protein>
<dbReference type="AlphaFoldDB" id="A0A934NIJ0"/>
<dbReference type="GO" id="GO:0008757">
    <property type="term" value="F:S-adenosylmethionine-dependent methyltransferase activity"/>
    <property type="evidence" value="ECO:0007669"/>
    <property type="project" value="InterPro"/>
</dbReference>
<dbReference type="Gene3D" id="3.40.50.150">
    <property type="entry name" value="Vaccinia Virus protein VP39"/>
    <property type="match status" value="1"/>
</dbReference>
<dbReference type="CDD" id="cd02440">
    <property type="entry name" value="AdoMet_MTases"/>
    <property type="match status" value="1"/>
</dbReference>
<dbReference type="Proteomes" id="UP000614410">
    <property type="component" value="Unassembled WGS sequence"/>
</dbReference>
<keyword evidence="2" id="KW-0808">Transferase</keyword>
<evidence type="ECO:0000259" key="1">
    <source>
        <dbReference type="Pfam" id="PF08241"/>
    </source>
</evidence>
<dbReference type="InterPro" id="IPR013216">
    <property type="entry name" value="Methyltransf_11"/>
</dbReference>
<proteinExistence type="predicted"/>
<evidence type="ECO:0000313" key="3">
    <source>
        <dbReference type="Proteomes" id="UP000614410"/>
    </source>
</evidence>